<reference evidence="1 2" key="1">
    <citation type="submission" date="2018-06" db="EMBL/GenBank/DDBJ databases">
        <authorList>
            <consortium name="Pathogen Informatics"/>
            <person name="Doyle S."/>
        </authorList>
    </citation>
    <scope>NUCLEOTIDE SEQUENCE [LARGE SCALE GENOMIC DNA]</scope>
    <source>
        <strain evidence="1 2">NCTC10359</strain>
    </source>
</reference>
<gene>
    <name evidence="1" type="ORF">NCTC10359_01582</name>
</gene>
<name>A0A378TTH0_MORLA</name>
<evidence type="ECO:0000313" key="1">
    <source>
        <dbReference type="EMBL" id="STZ63162.1"/>
    </source>
</evidence>
<dbReference type="EMBL" id="UGQU01000002">
    <property type="protein sequence ID" value="STZ63162.1"/>
    <property type="molecule type" value="Genomic_DNA"/>
</dbReference>
<evidence type="ECO:0000313" key="2">
    <source>
        <dbReference type="Proteomes" id="UP000254437"/>
    </source>
</evidence>
<organism evidence="1 2">
    <name type="scientific">Moraxella lacunata</name>
    <dbReference type="NCBI Taxonomy" id="477"/>
    <lineage>
        <taxon>Bacteria</taxon>
        <taxon>Pseudomonadati</taxon>
        <taxon>Pseudomonadota</taxon>
        <taxon>Gammaproteobacteria</taxon>
        <taxon>Moraxellales</taxon>
        <taxon>Moraxellaceae</taxon>
        <taxon>Moraxella</taxon>
    </lineage>
</organism>
<protein>
    <recommendedName>
        <fullName evidence="3">Lipoprotein</fullName>
    </recommendedName>
</protein>
<proteinExistence type="predicted"/>
<sequence>MQKLALMMPVLFLFGCTTTTKQPTEPITYSVLETTPNELMGNDYKLPSHIRTVPIGLFTWYPQGSTIHTLDGTIGTTGRFVWLNDCLLFNVDSTAELITPIFWVNSIKDYKIYDNQGFLTLHNNQIIHLNHQYHINSQVEPKQNPRTEQIIQRGQDKCLMDKVIYLGLKVMD</sequence>
<dbReference type="Proteomes" id="UP000254437">
    <property type="component" value="Unassembled WGS sequence"/>
</dbReference>
<evidence type="ECO:0008006" key="3">
    <source>
        <dbReference type="Google" id="ProtNLM"/>
    </source>
</evidence>
<dbReference type="RefSeq" id="WP_115007172.1">
    <property type="nucleotide sequence ID" value="NZ_UGQU01000002.1"/>
</dbReference>
<accession>A0A378TTH0</accession>
<dbReference type="PROSITE" id="PS51257">
    <property type="entry name" value="PROKAR_LIPOPROTEIN"/>
    <property type="match status" value="1"/>
</dbReference>
<dbReference type="AlphaFoldDB" id="A0A378TTH0"/>